<dbReference type="InterPro" id="IPR027417">
    <property type="entry name" value="P-loop_NTPase"/>
</dbReference>
<evidence type="ECO:0000313" key="4">
    <source>
        <dbReference type="Proteomes" id="UP000807342"/>
    </source>
</evidence>
<keyword evidence="4" id="KW-1185">Reference proteome</keyword>
<dbReference type="EMBL" id="MU151545">
    <property type="protein sequence ID" value="KAF9442926.1"/>
    <property type="molecule type" value="Genomic_DNA"/>
</dbReference>
<evidence type="ECO:0000313" key="3">
    <source>
        <dbReference type="EMBL" id="KAF9442926.1"/>
    </source>
</evidence>
<dbReference type="OrthoDB" id="5106486at2759"/>
<organism evidence="3 4">
    <name type="scientific">Macrolepiota fuliginosa MF-IS2</name>
    <dbReference type="NCBI Taxonomy" id="1400762"/>
    <lineage>
        <taxon>Eukaryota</taxon>
        <taxon>Fungi</taxon>
        <taxon>Dikarya</taxon>
        <taxon>Basidiomycota</taxon>
        <taxon>Agaricomycotina</taxon>
        <taxon>Agaricomycetes</taxon>
        <taxon>Agaricomycetidae</taxon>
        <taxon>Agaricales</taxon>
        <taxon>Agaricineae</taxon>
        <taxon>Agaricaceae</taxon>
        <taxon>Macrolepiota</taxon>
    </lineage>
</organism>
<evidence type="ECO:0000256" key="1">
    <source>
        <dbReference type="ARBA" id="ARBA00022737"/>
    </source>
</evidence>
<dbReference type="SUPFAM" id="SSF52540">
    <property type="entry name" value="P-loop containing nucleoside triphosphate hydrolases"/>
    <property type="match status" value="1"/>
</dbReference>
<dbReference type="PANTHER" id="PTHR10039">
    <property type="entry name" value="AMELOGENIN"/>
    <property type="match status" value="1"/>
</dbReference>
<name>A0A9P6BWI1_9AGAR</name>
<evidence type="ECO:0000259" key="2">
    <source>
        <dbReference type="Pfam" id="PF24883"/>
    </source>
</evidence>
<sequence>MKGPAGVGKSTIAQTCMEKLKGMGRLGAIFFFAVRIQDKAAQFFPTIIYQLCSEFPDYRNLFQVLVVEPLQELEKKGKGIGKRIAIFIDGLDECESVNAQCKIISIVAKAPQDRTILLCWAVFSRPEAHIEGTFAIPSIIKITSTSILPISHNTDGDIELYLCSSFENILRCHNISLKSRWPSNDDIHTLVHAANGLFVYVATATEATNTPQSPFAELDAFYMLIMGCIPSDTLPSVLLFLHEMWGLSHNSVPLISNCLGFSEVMFKAVYNHLSAVVHLQGQDESPPYLNADVNWPFQYFIYCELGGSMYFYHKSFWDFSVDPRHSGPFYVLSSATWNTRESYCIQGSGVPDSASSLSSPYTNELVNSLLKAYIFYWIHHTFLYPSEYSSIDPRLLQQFQHTDFRKSLHVEATLYSSPKYGQGMLDYSGISKFVSGTQLFQRFSGGLCKSLQKFDKRIGELQQVGIIWTCDPSCISSFMSLFPAETQDQCITGLYHMGHGSRSVFWYWEINVKSGYCQEMRTVDLAEGGRIY</sequence>
<dbReference type="InterPro" id="IPR056884">
    <property type="entry name" value="NPHP3-like_N"/>
</dbReference>
<gene>
    <name evidence="3" type="ORF">P691DRAFT_844715</name>
</gene>
<dbReference type="AlphaFoldDB" id="A0A9P6BWI1"/>
<feature type="domain" description="Nephrocystin 3-like N-terminal" evidence="2">
    <location>
        <begin position="2"/>
        <end position="125"/>
    </location>
</feature>
<keyword evidence="1" id="KW-0677">Repeat</keyword>
<proteinExistence type="predicted"/>
<accession>A0A9P6BWI1</accession>
<protein>
    <recommendedName>
        <fullName evidence="2">Nephrocystin 3-like N-terminal domain-containing protein</fullName>
    </recommendedName>
</protein>
<dbReference type="Gene3D" id="3.40.50.300">
    <property type="entry name" value="P-loop containing nucleotide triphosphate hydrolases"/>
    <property type="match status" value="1"/>
</dbReference>
<dbReference type="Proteomes" id="UP000807342">
    <property type="component" value="Unassembled WGS sequence"/>
</dbReference>
<dbReference type="Pfam" id="PF24883">
    <property type="entry name" value="NPHP3_N"/>
    <property type="match status" value="1"/>
</dbReference>
<reference evidence="3" key="1">
    <citation type="submission" date="2020-11" db="EMBL/GenBank/DDBJ databases">
        <authorList>
            <consortium name="DOE Joint Genome Institute"/>
            <person name="Ahrendt S."/>
            <person name="Riley R."/>
            <person name="Andreopoulos W."/>
            <person name="Labutti K."/>
            <person name="Pangilinan J."/>
            <person name="Ruiz-Duenas F.J."/>
            <person name="Barrasa J.M."/>
            <person name="Sanchez-Garcia M."/>
            <person name="Camarero S."/>
            <person name="Miyauchi S."/>
            <person name="Serrano A."/>
            <person name="Linde D."/>
            <person name="Babiker R."/>
            <person name="Drula E."/>
            <person name="Ayuso-Fernandez I."/>
            <person name="Pacheco R."/>
            <person name="Padilla G."/>
            <person name="Ferreira P."/>
            <person name="Barriuso J."/>
            <person name="Kellner H."/>
            <person name="Castanera R."/>
            <person name="Alfaro M."/>
            <person name="Ramirez L."/>
            <person name="Pisabarro A.G."/>
            <person name="Kuo A."/>
            <person name="Tritt A."/>
            <person name="Lipzen A."/>
            <person name="He G."/>
            <person name="Yan M."/>
            <person name="Ng V."/>
            <person name="Cullen D."/>
            <person name="Martin F."/>
            <person name="Rosso M.-N."/>
            <person name="Henrissat B."/>
            <person name="Hibbett D."/>
            <person name="Martinez A.T."/>
            <person name="Grigoriev I.V."/>
        </authorList>
    </citation>
    <scope>NUCLEOTIDE SEQUENCE</scope>
    <source>
        <strain evidence="3">MF-IS2</strain>
    </source>
</reference>
<comment type="caution">
    <text evidence="3">The sequence shown here is derived from an EMBL/GenBank/DDBJ whole genome shotgun (WGS) entry which is preliminary data.</text>
</comment>